<keyword evidence="1" id="KW-0732">Signal</keyword>
<name>A0AAN7JT62_9MYRT</name>
<dbReference type="InterPro" id="IPR040376">
    <property type="entry name" value="At4g28100-like"/>
</dbReference>
<dbReference type="AlphaFoldDB" id="A0AAN7JT62"/>
<evidence type="ECO:0000259" key="2">
    <source>
        <dbReference type="Pfam" id="PF19160"/>
    </source>
</evidence>
<sequence length="334" mass="36405">MPPHPSPLLLPTAFLFLLLQSYSAWPIPENTQPLHLPPSPPATIPAFPDQSAAAGCPLDLPEELFSAIHSACNGELHRSRCCPVLAAWLYFAYSSTALNGTTAIATSITAASGQVEAPFPSYMPLLPDDSETCVDGLGHALRERGVRLSQPNETCDLVYCYCGIRLHPLTCPETFFIGSDGKLHGDENVKRLESDCFDTGNSTNDFPGLDGCSKCLNSLHMLTGNDAFDQSKTTDSRTARMHNMDCHLMGLTWLLSRNRSAYIYVVSNVLRAIMLSPVASSPRSCVLGSDGLPLAVDSLEVSGVPLIHSTLRSSIKYLLVWLFVMNYYVMIRHA</sequence>
<organism evidence="3 4">
    <name type="scientific">Trapa incisa</name>
    <dbReference type="NCBI Taxonomy" id="236973"/>
    <lineage>
        <taxon>Eukaryota</taxon>
        <taxon>Viridiplantae</taxon>
        <taxon>Streptophyta</taxon>
        <taxon>Embryophyta</taxon>
        <taxon>Tracheophyta</taxon>
        <taxon>Spermatophyta</taxon>
        <taxon>Magnoliopsida</taxon>
        <taxon>eudicotyledons</taxon>
        <taxon>Gunneridae</taxon>
        <taxon>Pentapetalae</taxon>
        <taxon>rosids</taxon>
        <taxon>malvids</taxon>
        <taxon>Myrtales</taxon>
        <taxon>Lythraceae</taxon>
        <taxon>Trapa</taxon>
    </lineage>
</organism>
<dbReference type="InterPro" id="IPR043891">
    <property type="entry name" value="SPARK"/>
</dbReference>
<dbReference type="PANTHER" id="PTHR34056:SF1">
    <property type="entry name" value="GPI-ANCHORED PROTEIN"/>
    <property type="match status" value="1"/>
</dbReference>
<evidence type="ECO:0000313" key="4">
    <source>
        <dbReference type="Proteomes" id="UP001345219"/>
    </source>
</evidence>
<dbReference type="EMBL" id="JAXIOK010000016">
    <property type="protein sequence ID" value="KAK4752562.1"/>
    <property type="molecule type" value="Genomic_DNA"/>
</dbReference>
<proteinExistence type="predicted"/>
<feature type="domain" description="SPARK" evidence="2">
    <location>
        <begin position="52"/>
        <end position="225"/>
    </location>
</feature>
<keyword evidence="4" id="KW-1185">Reference proteome</keyword>
<dbReference type="Proteomes" id="UP001345219">
    <property type="component" value="Chromosome 16"/>
</dbReference>
<feature type="chain" id="PRO_5042897150" description="SPARK domain-containing protein" evidence="1">
    <location>
        <begin position="25"/>
        <end position="334"/>
    </location>
</feature>
<reference evidence="3 4" key="1">
    <citation type="journal article" date="2023" name="Hortic Res">
        <title>Pangenome of water caltrop reveals structural variations and asymmetric subgenome divergence after allopolyploidization.</title>
        <authorList>
            <person name="Zhang X."/>
            <person name="Chen Y."/>
            <person name="Wang L."/>
            <person name="Yuan Y."/>
            <person name="Fang M."/>
            <person name="Shi L."/>
            <person name="Lu R."/>
            <person name="Comes H.P."/>
            <person name="Ma Y."/>
            <person name="Chen Y."/>
            <person name="Huang G."/>
            <person name="Zhou Y."/>
            <person name="Zheng Z."/>
            <person name="Qiu Y."/>
        </authorList>
    </citation>
    <scope>NUCLEOTIDE SEQUENCE [LARGE SCALE GENOMIC DNA]</scope>
    <source>
        <tissue evidence="3">Roots</tissue>
    </source>
</reference>
<protein>
    <recommendedName>
        <fullName evidence="2">SPARK domain-containing protein</fullName>
    </recommendedName>
</protein>
<comment type="caution">
    <text evidence="3">The sequence shown here is derived from an EMBL/GenBank/DDBJ whole genome shotgun (WGS) entry which is preliminary data.</text>
</comment>
<accession>A0AAN7JT62</accession>
<evidence type="ECO:0000313" key="3">
    <source>
        <dbReference type="EMBL" id="KAK4752562.1"/>
    </source>
</evidence>
<evidence type="ECO:0000256" key="1">
    <source>
        <dbReference type="SAM" id="SignalP"/>
    </source>
</evidence>
<feature type="signal peptide" evidence="1">
    <location>
        <begin position="1"/>
        <end position="24"/>
    </location>
</feature>
<dbReference type="Pfam" id="PF19160">
    <property type="entry name" value="SPARK"/>
    <property type="match status" value="1"/>
</dbReference>
<dbReference type="PANTHER" id="PTHR34056">
    <property type="entry name" value="GPI-ANCHORED PROTEIN"/>
    <property type="match status" value="1"/>
</dbReference>
<gene>
    <name evidence="3" type="ORF">SAY87_021360</name>
</gene>